<keyword evidence="3" id="KW-0808">Transferase</keyword>
<dbReference type="InterPro" id="IPR013650">
    <property type="entry name" value="ATP-grasp_succ-CoA_synth-type"/>
</dbReference>
<dbReference type="GO" id="GO:0005829">
    <property type="term" value="C:cytosol"/>
    <property type="evidence" value="ECO:0007669"/>
    <property type="project" value="TreeGrafter"/>
</dbReference>
<dbReference type="PIRSF" id="PIRSF001554">
    <property type="entry name" value="SucCS_beta"/>
    <property type="match status" value="1"/>
</dbReference>
<dbReference type="GO" id="GO:0006104">
    <property type="term" value="P:succinyl-CoA metabolic process"/>
    <property type="evidence" value="ECO:0007669"/>
    <property type="project" value="TreeGrafter"/>
</dbReference>
<dbReference type="EMBL" id="LCLA01000047">
    <property type="protein sequence ID" value="KKU09185.1"/>
    <property type="molecule type" value="Genomic_DNA"/>
</dbReference>
<dbReference type="InterPro" id="IPR016102">
    <property type="entry name" value="Succinyl-CoA_synth-like"/>
</dbReference>
<sequence>MILYEHEGKNFLSKYRISIPKAQLIDSPNQKINLTPPFYVKVQVLSGKRKDAGGIVLVENPAKAKSVIKNLLGKAINKEEVERVLLEEKISFSKEYYFSISYDTDFRGAAITFSEKGGTGIEGRRSRIFPLDAPELPKEILTIFPKLKKLFLDEDLLLLEINPLVIDKKGKVFALDAKIKLDDLASARHPERNFSPRAIPGHTLTQREITAKKIDEGDYRGTAGSTYFDLPGDIAVLASGGGASLTAMDALLASGGKPANYTEYSGNPPKEKVEKLTEVVLSKKGLHGLWVVGAIANFTNIYETLSGFLEALRKIKPKPDYPIVIRRGGPKDKEAFEMLRKVKDFDLHLYGEEISITESAKIMAELAKKYATHS</sequence>
<name>A0A0G1QKL2_9BACT</name>
<evidence type="ECO:0000313" key="7">
    <source>
        <dbReference type="EMBL" id="KKU09185.1"/>
    </source>
</evidence>
<dbReference type="Pfam" id="PF16114">
    <property type="entry name" value="Citrate_bind"/>
    <property type="match status" value="1"/>
</dbReference>
<dbReference type="Gene3D" id="3.30.470.20">
    <property type="entry name" value="ATP-grasp fold, B domain"/>
    <property type="match status" value="1"/>
</dbReference>
<reference evidence="7 8" key="1">
    <citation type="journal article" date="2015" name="Nature">
        <title>rRNA introns, odd ribosomes, and small enigmatic genomes across a large radiation of phyla.</title>
        <authorList>
            <person name="Brown C.T."/>
            <person name="Hug L.A."/>
            <person name="Thomas B.C."/>
            <person name="Sharon I."/>
            <person name="Castelle C.J."/>
            <person name="Singh A."/>
            <person name="Wilkins M.J."/>
            <person name="Williams K.H."/>
            <person name="Banfield J.F."/>
        </authorList>
    </citation>
    <scope>NUCLEOTIDE SEQUENCE [LARGE SCALE GENOMIC DNA]</scope>
</reference>
<dbReference type="GO" id="GO:0006099">
    <property type="term" value="P:tricarboxylic acid cycle"/>
    <property type="evidence" value="ECO:0007669"/>
    <property type="project" value="InterPro"/>
</dbReference>
<comment type="catalytic activity">
    <reaction evidence="4">
        <text>oxaloacetate + acetyl-CoA + ADP + phosphate = citrate + ATP + CoA</text>
        <dbReference type="Rhea" id="RHEA:21160"/>
        <dbReference type="ChEBI" id="CHEBI:16452"/>
        <dbReference type="ChEBI" id="CHEBI:16947"/>
        <dbReference type="ChEBI" id="CHEBI:30616"/>
        <dbReference type="ChEBI" id="CHEBI:43474"/>
        <dbReference type="ChEBI" id="CHEBI:57287"/>
        <dbReference type="ChEBI" id="CHEBI:57288"/>
        <dbReference type="ChEBI" id="CHEBI:456216"/>
        <dbReference type="EC" id="2.3.3.8"/>
    </reaction>
</comment>
<dbReference type="InterPro" id="IPR013815">
    <property type="entry name" value="ATP_grasp_subdomain_1"/>
</dbReference>
<dbReference type="GO" id="GO:0003878">
    <property type="term" value="F:ATP citrate synthase activity"/>
    <property type="evidence" value="ECO:0007669"/>
    <property type="project" value="UniProtKB-EC"/>
</dbReference>
<evidence type="ECO:0000259" key="6">
    <source>
        <dbReference type="Pfam" id="PF16114"/>
    </source>
</evidence>
<evidence type="ECO:0000256" key="4">
    <source>
        <dbReference type="ARBA" id="ARBA00047593"/>
    </source>
</evidence>
<dbReference type="SUPFAM" id="SSF56059">
    <property type="entry name" value="Glutathione synthetase ATP-binding domain-like"/>
    <property type="match status" value="1"/>
</dbReference>
<dbReference type="Gene3D" id="3.40.50.261">
    <property type="entry name" value="Succinyl-CoA synthetase domains"/>
    <property type="match status" value="1"/>
</dbReference>
<evidence type="ECO:0000256" key="1">
    <source>
        <dbReference type="ARBA" id="ARBA00022598"/>
    </source>
</evidence>
<proteinExistence type="predicted"/>
<feature type="domain" description="ATP-citrate synthase citrate-binding" evidence="6">
    <location>
        <begin position="226"/>
        <end position="359"/>
    </location>
</feature>
<dbReference type="GO" id="GO:0005524">
    <property type="term" value="F:ATP binding"/>
    <property type="evidence" value="ECO:0007669"/>
    <property type="project" value="InterPro"/>
</dbReference>
<dbReference type="Gene3D" id="3.30.1490.20">
    <property type="entry name" value="ATP-grasp fold, A domain"/>
    <property type="match status" value="1"/>
</dbReference>
<evidence type="ECO:0000259" key="5">
    <source>
        <dbReference type="Pfam" id="PF08442"/>
    </source>
</evidence>
<dbReference type="GO" id="GO:0004775">
    <property type="term" value="F:succinate-CoA ligase (ADP-forming) activity"/>
    <property type="evidence" value="ECO:0007669"/>
    <property type="project" value="TreeGrafter"/>
</dbReference>
<protein>
    <submittedName>
        <fullName evidence="7">Succinyl-CoA synthetase, beta subunit</fullName>
    </submittedName>
</protein>
<organism evidence="7 8">
    <name type="scientific">Candidatus Woesebacteria bacterium GW2011_GWB1_45_5</name>
    <dbReference type="NCBI Taxonomy" id="1618581"/>
    <lineage>
        <taxon>Bacteria</taxon>
        <taxon>Candidatus Woeseibacteriota</taxon>
    </lineage>
</organism>
<dbReference type="InterPro" id="IPR032263">
    <property type="entry name" value="Citrate-bd"/>
</dbReference>
<accession>A0A0G1QKL2</accession>
<dbReference type="Pfam" id="PF08442">
    <property type="entry name" value="ATP-grasp_2"/>
    <property type="match status" value="1"/>
</dbReference>
<dbReference type="Proteomes" id="UP000034329">
    <property type="component" value="Unassembled WGS sequence"/>
</dbReference>
<dbReference type="AlphaFoldDB" id="A0A0G1QKL2"/>
<evidence type="ECO:0000256" key="3">
    <source>
        <dbReference type="ARBA" id="ARBA00023315"/>
    </source>
</evidence>
<dbReference type="PANTHER" id="PTHR11815">
    <property type="entry name" value="SUCCINYL-COA SYNTHETASE BETA CHAIN"/>
    <property type="match status" value="1"/>
</dbReference>
<dbReference type="PANTHER" id="PTHR11815:SF10">
    <property type="entry name" value="SUCCINATE--COA LIGASE [GDP-FORMING] SUBUNIT BETA, MITOCHONDRIAL"/>
    <property type="match status" value="1"/>
</dbReference>
<gene>
    <name evidence="7" type="ORF">UX13_C0047G0004</name>
</gene>
<dbReference type="GO" id="GO:0042709">
    <property type="term" value="C:succinate-CoA ligase complex"/>
    <property type="evidence" value="ECO:0007669"/>
    <property type="project" value="TreeGrafter"/>
</dbReference>
<dbReference type="InterPro" id="IPR005809">
    <property type="entry name" value="Succ_CoA_ligase-like_bsu"/>
</dbReference>
<comment type="caution">
    <text evidence="7">The sequence shown here is derived from an EMBL/GenBank/DDBJ whole genome shotgun (WGS) entry which is preliminary data.</text>
</comment>
<keyword evidence="3" id="KW-0012">Acyltransferase</keyword>
<evidence type="ECO:0000313" key="8">
    <source>
        <dbReference type="Proteomes" id="UP000034329"/>
    </source>
</evidence>
<feature type="domain" description="ATP-grasp fold succinyl-CoA synthetase-type" evidence="5">
    <location>
        <begin position="3"/>
        <end position="122"/>
    </location>
</feature>
<keyword evidence="2" id="KW-0547">Nucleotide-binding</keyword>
<evidence type="ECO:0000256" key="2">
    <source>
        <dbReference type="ARBA" id="ARBA00022741"/>
    </source>
</evidence>
<dbReference type="SUPFAM" id="SSF52210">
    <property type="entry name" value="Succinyl-CoA synthetase domains"/>
    <property type="match status" value="1"/>
</dbReference>
<keyword evidence="1" id="KW-0436">Ligase</keyword>